<dbReference type="Proteomes" id="UP001163321">
    <property type="component" value="Chromosome 1"/>
</dbReference>
<dbReference type="EMBL" id="CM047580">
    <property type="protein sequence ID" value="KAI9922047.1"/>
    <property type="molecule type" value="Genomic_DNA"/>
</dbReference>
<organism evidence="1 2">
    <name type="scientific">Peronosclerospora sorghi</name>
    <dbReference type="NCBI Taxonomy" id="230839"/>
    <lineage>
        <taxon>Eukaryota</taxon>
        <taxon>Sar</taxon>
        <taxon>Stramenopiles</taxon>
        <taxon>Oomycota</taxon>
        <taxon>Peronosporomycetes</taxon>
        <taxon>Peronosporales</taxon>
        <taxon>Peronosporaceae</taxon>
        <taxon>Peronosclerospora</taxon>
    </lineage>
</organism>
<name>A0ACC0WUI7_9STRA</name>
<keyword evidence="2" id="KW-1185">Reference proteome</keyword>
<sequence length="227" mass="26026">MAPEWTNLVLTTDIPHRKANVFVLHRFHIEAYSNIPIVGIVVTTSPSLSLYKMVVLPAASRPTIRIRISFLPKRRSNTRENAIPMIKKNLGCAQGFRKVKGSLFPTHQSGYLQLSTCEVLLITGIAKYNNCFTSMSKDTRPERVSKALGTRFIRQVTIAQSICGFLWTEDKHFYIMNKILSAFHTTTTAAHSMKVFTIMMSPKKNWIEYYLYLLQYLSRSENANHMF</sequence>
<accession>A0ACC0WUI7</accession>
<evidence type="ECO:0000313" key="2">
    <source>
        <dbReference type="Proteomes" id="UP001163321"/>
    </source>
</evidence>
<proteinExistence type="predicted"/>
<protein>
    <submittedName>
        <fullName evidence="1">Uncharacterized protein</fullName>
    </submittedName>
</protein>
<comment type="caution">
    <text evidence="1">The sequence shown here is derived from an EMBL/GenBank/DDBJ whole genome shotgun (WGS) entry which is preliminary data.</text>
</comment>
<evidence type="ECO:0000313" key="1">
    <source>
        <dbReference type="EMBL" id="KAI9922047.1"/>
    </source>
</evidence>
<gene>
    <name evidence="1" type="ORF">PsorP6_000193</name>
</gene>
<reference evidence="1 2" key="1">
    <citation type="journal article" date="2022" name="bioRxiv">
        <title>The genome of the oomycete Peronosclerospora sorghi, a cosmopolitan pathogen of maize and sorghum, is inflated with dispersed pseudogenes.</title>
        <authorList>
            <person name="Fletcher K."/>
            <person name="Martin F."/>
            <person name="Isakeit T."/>
            <person name="Cavanaugh K."/>
            <person name="Magill C."/>
            <person name="Michelmore R."/>
        </authorList>
    </citation>
    <scope>NUCLEOTIDE SEQUENCE [LARGE SCALE GENOMIC DNA]</scope>
    <source>
        <strain evidence="1">P6</strain>
    </source>
</reference>